<dbReference type="Pfam" id="PF01925">
    <property type="entry name" value="TauE"/>
    <property type="match status" value="1"/>
</dbReference>
<accession>A0A1L7ADM1</accession>
<comment type="similarity">
    <text evidence="2 8">Belongs to the 4-toluene sulfonate uptake permease (TSUP) (TC 2.A.102) family.</text>
</comment>
<dbReference type="InterPro" id="IPR002781">
    <property type="entry name" value="TM_pro_TauE-like"/>
</dbReference>
<dbReference type="PANTHER" id="PTHR30269:SF32">
    <property type="entry name" value="MEMBRANE TRANSPORTER PROTEIN-RELATED"/>
    <property type="match status" value="1"/>
</dbReference>
<keyword evidence="3" id="KW-0813">Transport</keyword>
<feature type="transmembrane region" description="Helical" evidence="8">
    <location>
        <begin position="74"/>
        <end position="92"/>
    </location>
</feature>
<feature type="transmembrane region" description="Helical" evidence="8">
    <location>
        <begin position="230"/>
        <end position="248"/>
    </location>
</feature>
<keyword evidence="5 8" id="KW-0812">Transmembrane</keyword>
<evidence type="ECO:0000256" key="5">
    <source>
        <dbReference type="ARBA" id="ARBA00022692"/>
    </source>
</evidence>
<comment type="subcellular location">
    <subcellularLocation>
        <location evidence="1 8">Cell membrane</location>
        <topology evidence="1 8">Multi-pass membrane protein</topology>
    </subcellularLocation>
</comment>
<organism evidence="9 10">
    <name type="scientific">Roseomonas gilardii</name>
    <dbReference type="NCBI Taxonomy" id="257708"/>
    <lineage>
        <taxon>Bacteria</taxon>
        <taxon>Pseudomonadati</taxon>
        <taxon>Pseudomonadota</taxon>
        <taxon>Alphaproteobacteria</taxon>
        <taxon>Acetobacterales</taxon>
        <taxon>Roseomonadaceae</taxon>
        <taxon>Roseomonas</taxon>
    </lineage>
</organism>
<reference evidence="9 10" key="1">
    <citation type="submission" date="2016-05" db="EMBL/GenBank/DDBJ databases">
        <title>Complete Genome and Methylome Analysis of Psychrotrophic Bacterial Isolates from Antarctic Lake Untersee.</title>
        <authorList>
            <person name="Fomenkov A."/>
            <person name="Akimov V.N."/>
            <person name="Vasilyeva L.V."/>
            <person name="Andersen D."/>
            <person name="Vincze T."/>
            <person name="Roberts R.J."/>
        </authorList>
    </citation>
    <scope>NUCLEOTIDE SEQUENCE [LARGE SCALE GENOMIC DNA]</scope>
    <source>
        <strain evidence="9 10">U14-5</strain>
    </source>
</reference>
<evidence type="ECO:0000256" key="8">
    <source>
        <dbReference type="RuleBase" id="RU363041"/>
    </source>
</evidence>
<evidence type="ECO:0000256" key="6">
    <source>
        <dbReference type="ARBA" id="ARBA00022989"/>
    </source>
</evidence>
<dbReference type="KEGG" id="rgi:RGI145_06715"/>
<evidence type="ECO:0000256" key="4">
    <source>
        <dbReference type="ARBA" id="ARBA00022475"/>
    </source>
</evidence>
<protein>
    <recommendedName>
        <fullName evidence="8">Probable membrane transporter protein</fullName>
    </recommendedName>
</protein>
<evidence type="ECO:0000256" key="3">
    <source>
        <dbReference type="ARBA" id="ARBA00022448"/>
    </source>
</evidence>
<keyword evidence="6 8" id="KW-1133">Transmembrane helix</keyword>
<dbReference type="AlphaFoldDB" id="A0A1L7ADM1"/>
<evidence type="ECO:0000313" key="10">
    <source>
        <dbReference type="Proteomes" id="UP000185494"/>
    </source>
</evidence>
<dbReference type="STRING" id="257708.RGI145_06715"/>
<dbReference type="EMBL" id="CP015583">
    <property type="protein sequence ID" value="APT56841.1"/>
    <property type="molecule type" value="Genomic_DNA"/>
</dbReference>
<feature type="transmembrane region" description="Helical" evidence="8">
    <location>
        <begin position="131"/>
        <end position="155"/>
    </location>
</feature>
<evidence type="ECO:0000256" key="7">
    <source>
        <dbReference type="ARBA" id="ARBA00023136"/>
    </source>
</evidence>
<dbReference type="RefSeq" id="WP_075797764.1">
    <property type="nucleotide sequence ID" value="NZ_CP015583.1"/>
</dbReference>
<feature type="transmembrane region" description="Helical" evidence="8">
    <location>
        <begin position="200"/>
        <end position="218"/>
    </location>
</feature>
<keyword evidence="4 8" id="KW-1003">Cell membrane</keyword>
<evidence type="ECO:0000256" key="2">
    <source>
        <dbReference type="ARBA" id="ARBA00009142"/>
    </source>
</evidence>
<name>A0A1L7ADM1_9PROT</name>
<dbReference type="PANTHER" id="PTHR30269">
    <property type="entry name" value="TRANSMEMBRANE PROTEIN YFCA"/>
    <property type="match status" value="1"/>
</dbReference>
<dbReference type="eggNOG" id="COG0730">
    <property type="taxonomic scope" value="Bacteria"/>
</dbReference>
<feature type="transmembrane region" description="Helical" evidence="8">
    <location>
        <begin position="98"/>
        <end position="119"/>
    </location>
</feature>
<gene>
    <name evidence="9" type="ORF">RGI145_06715</name>
</gene>
<dbReference type="GO" id="GO:0005886">
    <property type="term" value="C:plasma membrane"/>
    <property type="evidence" value="ECO:0007669"/>
    <property type="project" value="UniProtKB-SubCell"/>
</dbReference>
<proteinExistence type="inferred from homology"/>
<evidence type="ECO:0000313" key="9">
    <source>
        <dbReference type="EMBL" id="APT56841.1"/>
    </source>
</evidence>
<keyword evidence="7 8" id="KW-0472">Membrane</keyword>
<dbReference type="InterPro" id="IPR052017">
    <property type="entry name" value="TSUP"/>
</dbReference>
<dbReference type="Proteomes" id="UP000185494">
    <property type="component" value="Chromosome 1"/>
</dbReference>
<sequence length="249" mass="25610">MDLPLSLLAGIAPVFLLAGFTKGVTGLGLPTVGMGLLSLFMAPAQAATLVILPSLLTNFWQMTGHALPGLLRRLWPMLLATVLGCWAGRGVLTGGSAWVGQGALGFVLVAYALFGLSPLRLPSVPPRREGWLGPLAGFCTGLLTAATGVFVLPAVPYLQALSLERPALMQALGLSFTTSTLALAAVLADGGALDGAGATGSALALLPALLGMALGQWLQKRLRPAVFRRIFFGGLLLLGAHLLLRGLLG</sequence>
<feature type="transmembrane region" description="Helical" evidence="8">
    <location>
        <begin position="36"/>
        <end position="62"/>
    </location>
</feature>
<evidence type="ECO:0000256" key="1">
    <source>
        <dbReference type="ARBA" id="ARBA00004651"/>
    </source>
</evidence>